<dbReference type="Proteomes" id="UP000504636">
    <property type="component" value="Unplaced"/>
</dbReference>
<evidence type="ECO:0000313" key="2">
    <source>
        <dbReference type="EMBL" id="KAF2809918.1"/>
    </source>
</evidence>
<dbReference type="RefSeq" id="XP_033576882.1">
    <property type="nucleotide sequence ID" value="XM_033723562.1"/>
</dbReference>
<dbReference type="EMBL" id="MU003700">
    <property type="protein sequence ID" value="KAF2809918.1"/>
    <property type="molecule type" value="Genomic_DNA"/>
</dbReference>
<protein>
    <submittedName>
        <fullName evidence="2 4">Uncharacterized protein</fullName>
    </submittedName>
</protein>
<dbReference type="GeneID" id="54464455"/>
<feature type="compositionally biased region" description="Low complexity" evidence="1">
    <location>
        <begin position="1"/>
        <end position="15"/>
    </location>
</feature>
<evidence type="ECO:0000313" key="3">
    <source>
        <dbReference type="Proteomes" id="UP000504636"/>
    </source>
</evidence>
<reference evidence="2 4" key="1">
    <citation type="journal article" date="2020" name="Stud. Mycol.">
        <title>101 Dothideomycetes genomes: a test case for predicting lifestyles and emergence of pathogens.</title>
        <authorList>
            <person name="Haridas S."/>
            <person name="Albert R."/>
            <person name="Binder M."/>
            <person name="Bloem J."/>
            <person name="Labutti K."/>
            <person name="Salamov A."/>
            <person name="Andreopoulos B."/>
            <person name="Baker S."/>
            <person name="Barry K."/>
            <person name="Bills G."/>
            <person name="Bluhm B."/>
            <person name="Cannon C."/>
            <person name="Castanera R."/>
            <person name="Culley D."/>
            <person name="Daum C."/>
            <person name="Ezra D."/>
            <person name="Gonzalez J."/>
            <person name="Henrissat B."/>
            <person name="Kuo A."/>
            <person name="Liang C."/>
            <person name="Lipzen A."/>
            <person name="Lutzoni F."/>
            <person name="Magnuson J."/>
            <person name="Mondo S."/>
            <person name="Nolan M."/>
            <person name="Ohm R."/>
            <person name="Pangilinan J."/>
            <person name="Park H.-J."/>
            <person name="Ramirez L."/>
            <person name="Alfaro M."/>
            <person name="Sun H."/>
            <person name="Tritt A."/>
            <person name="Yoshinaga Y."/>
            <person name="Zwiers L.-H."/>
            <person name="Turgeon B."/>
            <person name="Goodwin S."/>
            <person name="Spatafora J."/>
            <person name="Crous P."/>
            <person name="Grigoriev I."/>
        </authorList>
    </citation>
    <scope>NUCLEOTIDE SEQUENCE</scope>
    <source>
        <strain evidence="2 4">CBS 304.34</strain>
    </source>
</reference>
<reference evidence="4" key="2">
    <citation type="submission" date="2020-04" db="EMBL/GenBank/DDBJ databases">
        <authorList>
            <consortium name="NCBI Genome Project"/>
        </authorList>
    </citation>
    <scope>NUCLEOTIDE SEQUENCE</scope>
    <source>
        <strain evidence="4">CBS 304.34</strain>
    </source>
</reference>
<dbReference type="OrthoDB" id="3649348at2759"/>
<proteinExistence type="predicted"/>
<evidence type="ECO:0000313" key="4">
    <source>
        <dbReference type="RefSeq" id="XP_033576882.1"/>
    </source>
</evidence>
<accession>A0A6A6YMZ7</accession>
<name>A0A6A6YMZ7_9PEZI</name>
<feature type="region of interest" description="Disordered" evidence="1">
    <location>
        <begin position="1"/>
        <end position="31"/>
    </location>
</feature>
<sequence>MAEATSSSSLPSTTPHDALAAPSSSSNPDTPGIPIAMIGAYEQVGVQLARLLVPEFDTVHHSLIKHALAELPRLLAGDLAVPQETGIGSNASRKAQDRRIPVAMILGREVPMEMEGQILEKVRELEAEKKDAQSVRRSVKFIRVGAPDKSIIGKGGPPDVGMLAELLRGKLREALGGGEES</sequence>
<keyword evidence="3" id="KW-1185">Reference proteome</keyword>
<dbReference type="AlphaFoldDB" id="A0A6A6YMZ7"/>
<evidence type="ECO:0000256" key="1">
    <source>
        <dbReference type="SAM" id="MobiDB-lite"/>
    </source>
</evidence>
<organism evidence="2">
    <name type="scientific">Mytilinidion resinicola</name>
    <dbReference type="NCBI Taxonomy" id="574789"/>
    <lineage>
        <taxon>Eukaryota</taxon>
        <taxon>Fungi</taxon>
        <taxon>Dikarya</taxon>
        <taxon>Ascomycota</taxon>
        <taxon>Pezizomycotina</taxon>
        <taxon>Dothideomycetes</taxon>
        <taxon>Pleosporomycetidae</taxon>
        <taxon>Mytilinidiales</taxon>
        <taxon>Mytilinidiaceae</taxon>
        <taxon>Mytilinidion</taxon>
    </lineage>
</organism>
<gene>
    <name evidence="2 4" type="ORF">BDZ99DRAFT_498154</name>
</gene>
<reference evidence="4" key="3">
    <citation type="submission" date="2025-04" db="UniProtKB">
        <authorList>
            <consortium name="RefSeq"/>
        </authorList>
    </citation>
    <scope>IDENTIFICATION</scope>
    <source>
        <strain evidence="4">CBS 304.34</strain>
    </source>
</reference>